<dbReference type="KEGG" id="pbar:105426798"/>
<dbReference type="RefSeq" id="XP_011636489.1">
    <property type="nucleotide sequence ID" value="XM_011638187.1"/>
</dbReference>
<name>A0A6I9W7Y9_9HYME</name>
<organism evidence="1 2">
    <name type="scientific">Pogonomyrmex barbatus</name>
    <name type="common">red harvester ant</name>
    <dbReference type="NCBI Taxonomy" id="144034"/>
    <lineage>
        <taxon>Eukaryota</taxon>
        <taxon>Metazoa</taxon>
        <taxon>Ecdysozoa</taxon>
        <taxon>Arthropoda</taxon>
        <taxon>Hexapoda</taxon>
        <taxon>Insecta</taxon>
        <taxon>Pterygota</taxon>
        <taxon>Neoptera</taxon>
        <taxon>Endopterygota</taxon>
        <taxon>Hymenoptera</taxon>
        <taxon>Apocrita</taxon>
        <taxon>Aculeata</taxon>
        <taxon>Formicoidea</taxon>
        <taxon>Formicidae</taxon>
        <taxon>Myrmicinae</taxon>
        <taxon>Pogonomyrmex</taxon>
    </lineage>
</organism>
<proteinExistence type="predicted"/>
<protein>
    <submittedName>
        <fullName evidence="2">Uncharacterized protein LOC105426798</fullName>
    </submittedName>
</protein>
<gene>
    <name evidence="2" type="primary">LOC105426798</name>
</gene>
<accession>A0A6I9W7Y9</accession>
<dbReference type="AlphaFoldDB" id="A0A6I9W7Y9"/>
<dbReference type="Proteomes" id="UP000504615">
    <property type="component" value="Unplaced"/>
</dbReference>
<dbReference type="GeneID" id="105426798"/>
<keyword evidence="1" id="KW-1185">Reference proteome</keyword>
<evidence type="ECO:0000313" key="2">
    <source>
        <dbReference type="RefSeq" id="XP_011636489.1"/>
    </source>
</evidence>
<reference evidence="2" key="1">
    <citation type="submission" date="2025-08" db="UniProtKB">
        <authorList>
            <consortium name="RefSeq"/>
        </authorList>
    </citation>
    <scope>IDENTIFICATION</scope>
</reference>
<evidence type="ECO:0000313" key="1">
    <source>
        <dbReference type="Proteomes" id="UP000504615"/>
    </source>
</evidence>
<sequence length="113" mass="13160">MTMTMMLKRASGMSMSVVVRDATLRISSFYFARAVPRTSLSWRRDDDHNDNDSKMQKRRGINKRVDARVAVALGRGACVCERDKYTSRRNNFIIKFTRTYKYPYPDPGFSLHL</sequence>